<feature type="signal peptide" evidence="3">
    <location>
        <begin position="1"/>
        <end position="16"/>
    </location>
</feature>
<dbReference type="EMBL" id="MVGC01000087">
    <property type="protein sequence ID" value="RJE24272.1"/>
    <property type="molecule type" value="Genomic_DNA"/>
</dbReference>
<accession>A0A3A2ZMA2</accession>
<feature type="compositionally biased region" description="Basic and acidic residues" evidence="1">
    <location>
        <begin position="230"/>
        <end position="244"/>
    </location>
</feature>
<protein>
    <submittedName>
        <fullName evidence="4">Uncharacterized protein</fullName>
    </submittedName>
</protein>
<comment type="caution">
    <text evidence="4">The sequence shown here is derived from an EMBL/GenBank/DDBJ whole genome shotgun (WGS) entry which is preliminary data.</text>
</comment>
<evidence type="ECO:0000256" key="2">
    <source>
        <dbReference type="SAM" id="Phobius"/>
    </source>
</evidence>
<dbReference type="Proteomes" id="UP000266188">
    <property type="component" value="Unassembled WGS sequence"/>
</dbReference>
<feature type="compositionally biased region" description="Polar residues" evidence="1">
    <location>
        <begin position="70"/>
        <end position="92"/>
    </location>
</feature>
<feature type="transmembrane region" description="Helical" evidence="2">
    <location>
        <begin position="170"/>
        <end position="192"/>
    </location>
</feature>
<proteinExistence type="predicted"/>
<feature type="chain" id="PRO_5017295522" evidence="3">
    <location>
        <begin position="17"/>
        <end position="409"/>
    </location>
</feature>
<feature type="region of interest" description="Disordered" evidence="1">
    <location>
        <begin position="41"/>
        <end position="111"/>
    </location>
</feature>
<dbReference type="OrthoDB" id="4501674at2759"/>
<name>A0A3A2ZMA2_9EURO</name>
<evidence type="ECO:0000256" key="1">
    <source>
        <dbReference type="SAM" id="MobiDB-lite"/>
    </source>
</evidence>
<feature type="compositionally biased region" description="Acidic residues" evidence="1">
    <location>
        <begin position="57"/>
        <end position="69"/>
    </location>
</feature>
<sequence length="409" mass="44127">MSLFIALFLGASAVVAVPQLRPSIATHFYIPVPTWVIDQAPGQGGAGSKLERASEDQQSETDGEFEMSEEQNNSLDIPTNSQSSMTETSDPIQSGPIVEPISTTPEDADGTEANELDFSTITPIAALVPTNSSHSAIISNTPSNITITTPSPTKPSKSLIPHWSYKKSSIAAAVIFSTIAFAAFIFLLVMYIRRLRRAWNKRKLERQKRITSSYSSIPLSEDNPTIDPKLVSEGKSEGKSDRESFMFSGSLTNSSAYVFDEDRGSMLTRPSCMNSSSAVTLDQMEGISQASSDRAKAVLAPVNLATLDRQYDPHLLSSQRRGSLAKSIVVVPSPLNPVAPLSARTSSVIYEQSALHNPHVASHAPLQQAVDARKSQESAGSWTSGDSNKLKLLPSIERSSSPIFRFPGV</sequence>
<dbReference type="STRING" id="2070753.A0A3A2ZMA2"/>
<evidence type="ECO:0000256" key="3">
    <source>
        <dbReference type="SAM" id="SignalP"/>
    </source>
</evidence>
<keyword evidence="3" id="KW-0732">Signal</keyword>
<keyword evidence="2" id="KW-1133">Transmembrane helix</keyword>
<organism evidence="4 5">
    <name type="scientific">Aspergillus sclerotialis</name>
    <dbReference type="NCBI Taxonomy" id="2070753"/>
    <lineage>
        <taxon>Eukaryota</taxon>
        <taxon>Fungi</taxon>
        <taxon>Dikarya</taxon>
        <taxon>Ascomycota</taxon>
        <taxon>Pezizomycotina</taxon>
        <taxon>Eurotiomycetes</taxon>
        <taxon>Eurotiomycetidae</taxon>
        <taxon>Eurotiales</taxon>
        <taxon>Aspergillaceae</taxon>
        <taxon>Aspergillus</taxon>
        <taxon>Aspergillus subgen. Polypaecilum</taxon>
    </lineage>
</organism>
<keyword evidence="2" id="KW-0472">Membrane</keyword>
<keyword evidence="5" id="KW-1185">Reference proteome</keyword>
<gene>
    <name evidence="4" type="ORF">PHISCL_03381</name>
</gene>
<evidence type="ECO:0000313" key="5">
    <source>
        <dbReference type="Proteomes" id="UP000266188"/>
    </source>
</evidence>
<reference evidence="5" key="1">
    <citation type="submission" date="2017-02" db="EMBL/GenBank/DDBJ databases">
        <authorList>
            <person name="Tafer H."/>
            <person name="Lopandic K."/>
        </authorList>
    </citation>
    <scope>NUCLEOTIDE SEQUENCE [LARGE SCALE GENOMIC DNA]</scope>
    <source>
        <strain evidence="5">CBS 366.77</strain>
    </source>
</reference>
<feature type="region of interest" description="Disordered" evidence="1">
    <location>
        <begin position="215"/>
        <end position="244"/>
    </location>
</feature>
<dbReference type="AlphaFoldDB" id="A0A3A2ZMA2"/>
<evidence type="ECO:0000313" key="4">
    <source>
        <dbReference type="EMBL" id="RJE24272.1"/>
    </source>
</evidence>
<keyword evidence="2" id="KW-0812">Transmembrane</keyword>